<name>A0A0E9T3S4_ANGAN</name>
<evidence type="ECO:0000313" key="1">
    <source>
        <dbReference type="EMBL" id="JAH47650.1"/>
    </source>
</evidence>
<reference evidence="1" key="1">
    <citation type="submission" date="2014-11" db="EMBL/GenBank/DDBJ databases">
        <authorList>
            <person name="Amaro Gonzalez C."/>
        </authorList>
    </citation>
    <scope>NUCLEOTIDE SEQUENCE</scope>
</reference>
<organism evidence="1">
    <name type="scientific">Anguilla anguilla</name>
    <name type="common">European freshwater eel</name>
    <name type="synonym">Muraena anguilla</name>
    <dbReference type="NCBI Taxonomy" id="7936"/>
    <lineage>
        <taxon>Eukaryota</taxon>
        <taxon>Metazoa</taxon>
        <taxon>Chordata</taxon>
        <taxon>Craniata</taxon>
        <taxon>Vertebrata</taxon>
        <taxon>Euteleostomi</taxon>
        <taxon>Actinopterygii</taxon>
        <taxon>Neopterygii</taxon>
        <taxon>Teleostei</taxon>
        <taxon>Anguilliformes</taxon>
        <taxon>Anguillidae</taxon>
        <taxon>Anguilla</taxon>
    </lineage>
</organism>
<proteinExistence type="predicted"/>
<protein>
    <submittedName>
        <fullName evidence="1">Uncharacterized protein</fullName>
    </submittedName>
</protein>
<dbReference type="EMBL" id="GBXM01060927">
    <property type="protein sequence ID" value="JAH47650.1"/>
    <property type="molecule type" value="Transcribed_RNA"/>
</dbReference>
<accession>A0A0E9T3S4</accession>
<dbReference type="AlphaFoldDB" id="A0A0E9T3S4"/>
<sequence length="35" mass="4239">MFLLNPLIYRITIILCLWSSQSLNKHIQQYLQAYL</sequence>
<reference evidence="1" key="2">
    <citation type="journal article" date="2015" name="Fish Shellfish Immunol.">
        <title>Early steps in the European eel (Anguilla anguilla)-Vibrio vulnificus interaction in the gills: Role of the RtxA13 toxin.</title>
        <authorList>
            <person name="Callol A."/>
            <person name="Pajuelo D."/>
            <person name="Ebbesson L."/>
            <person name="Teles M."/>
            <person name="MacKenzie S."/>
            <person name="Amaro C."/>
        </authorList>
    </citation>
    <scope>NUCLEOTIDE SEQUENCE</scope>
</reference>